<dbReference type="Proteomes" id="UP000199024">
    <property type="component" value="Unassembled WGS sequence"/>
</dbReference>
<dbReference type="AlphaFoldDB" id="A0A1I6MHR4"/>
<evidence type="ECO:0000313" key="1">
    <source>
        <dbReference type="EMBL" id="SFS15193.1"/>
    </source>
</evidence>
<accession>A0A1I6MHR4</accession>
<proteinExistence type="predicted"/>
<protein>
    <submittedName>
        <fullName evidence="1">Uncharacterized protein</fullName>
    </submittedName>
</protein>
<dbReference type="EMBL" id="FOZL01000001">
    <property type="protein sequence ID" value="SFS15193.1"/>
    <property type="molecule type" value="Genomic_DNA"/>
</dbReference>
<evidence type="ECO:0000313" key="2">
    <source>
        <dbReference type="Proteomes" id="UP000199024"/>
    </source>
</evidence>
<gene>
    <name evidence="1" type="ORF">SAMN05421771_2664</name>
</gene>
<dbReference type="STRING" id="474950.SAMN05421771_2664"/>
<name>A0A1I6MHR4_9BACT</name>
<sequence>MKNVPSTGMWGGPRRLSGQTSGFESGIKYASFGAFFCLSVSWRSQGVTARRCENPHVSPEVFWTVKRGQMYGFCGQMCGEFVLKKVVCLCFDYRTGRGNDKINGPGRSPFLAPAVDVGLKPHSHPNGNNKATATATATARGCCALFLLAAYAPTSSQRKKKQVQARQRMWRRRSFSSSPWVRMTSASAASIRLGNFSPHSTITSALGSSTISSMPRVASSRSVSSR</sequence>
<reference evidence="1 2" key="1">
    <citation type="submission" date="2016-10" db="EMBL/GenBank/DDBJ databases">
        <authorList>
            <person name="de Groot N.N."/>
        </authorList>
    </citation>
    <scope>NUCLEOTIDE SEQUENCE [LARGE SCALE GENOMIC DNA]</scope>
    <source>
        <strain evidence="1 2">DSM 21001</strain>
    </source>
</reference>
<keyword evidence="2" id="KW-1185">Reference proteome</keyword>
<organism evidence="1 2">
    <name type="scientific">Granulicella pectinivorans</name>
    <dbReference type="NCBI Taxonomy" id="474950"/>
    <lineage>
        <taxon>Bacteria</taxon>
        <taxon>Pseudomonadati</taxon>
        <taxon>Acidobacteriota</taxon>
        <taxon>Terriglobia</taxon>
        <taxon>Terriglobales</taxon>
        <taxon>Acidobacteriaceae</taxon>
        <taxon>Granulicella</taxon>
    </lineage>
</organism>